<name>B0D5P8_LACBS</name>
<dbReference type="InParanoid" id="B0D5P8"/>
<accession>B0D5P8</accession>
<evidence type="ECO:0000313" key="2">
    <source>
        <dbReference type="Proteomes" id="UP000001194"/>
    </source>
</evidence>
<protein>
    <submittedName>
        <fullName evidence="1">Predicted protein</fullName>
    </submittedName>
</protein>
<dbReference type="AlphaFoldDB" id="B0D5P8"/>
<dbReference type="GeneID" id="6074840"/>
<dbReference type="HOGENOM" id="CLU_2292186_0_0_1"/>
<reference evidence="1 2" key="1">
    <citation type="journal article" date="2008" name="Nature">
        <title>The genome of Laccaria bicolor provides insights into mycorrhizal symbiosis.</title>
        <authorList>
            <person name="Martin F."/>
            <person name="Aerts A."/>
            <person name="Ahren D."/>
            <person name="Brun A."/>
            <person name="Danchin E.G.J."/>
            <person name="Duchaussoy F."/>
            <person name="Gibon J."/>
            <person name="Kohler A."/>
            <person name="Lindquist E."/>
            <person name="Pereda V."/>
            <person name="Salamov A."/>
            <person name="Shapiro H.J."/>
            <person name="Wuyts J."/>
            <person name="Blaudez D."/>
            <person name="Buee M."/>
            <person name="Brokstein P."/>
            <person name="Canbaeck B."/>
            <person name="Cohen D."/>
            <person name="Courty P.E."/>
            <person name="Coutinho P.M."/>
            <person name="Delaruelle C."/>
            <person name="Detter J.C."/>
            <person name="Deveau A."/>
            <person name="DiFazio S."/>
            <person name="Duplessis S."/>
            <person name="Fraissinet-Tachet L."/>
            <person name="Lucic E."/>
            <person name="Frey-Klett P."/>
            <person name="Fourrey C."/>
            <person name="Feussner I."/>
            <person name="Gay G."/>
            <person name="Grimwood J."/>
            <person name="Hoegger P.J."/>
            <person name="Jain P."/>
            <person name="Kilaru S."/>
            <person name="Labbe J."/>
            <person name="Lin Y.C."/>
            <person name="Legue V."/>
            <person name="Le Tacon F."/>
            <person name="Marmeisse R."/>
            <person name="Melayah D."/>
            <person name="Montanini B."/>
            <person name="Muratet M."/>
            <person name="Nehls U."/>
            <person name="Niculita-Hirzel H."/>
            <person name="Oudot-Le Secq M.P."/>
            <person name="Peter M."/>
            <person name="Quesneville H."/>
            <person name="Rajashekar B."/>
            <person name="Reich M."/>
            <person name="Rouhier N."/>
            <person name="Schmutz J."/>
            <person name="Yin T."/>
            <person name="Chalot M."/>
            <person name="Henrissat B."/>
            <person name="Kuees U."/>
            <person name="Lucas S."/>
            <person name="Van de Peer Y."/>
            <person name="Podila G.K."/>
            <person name="Polle A."/>
            <person name="Pukkila P.J."/>
            <person name="Richardson P.M."/>
            <person name="Rouze P."/>
            <person name="Sanders I.R."/>
            <person name="Stajich J.E."/>
            <person name="Tunlid A."/>
            <person name="Tuskan G."/>
            <person name="Grigoriev I.V."/>
        </authorList>
    </citation>
    <scope>NUCLEOTIDE SEQUENCE [LARGE SCALE GENOMIC DNA]</scope>
    <source>
        <strain evidence="2">S238N-H82 / ATCC MYA-4686</strain>
    </source>
</reference>
<evidence type="ECO:0000313" key="1">
    <source>
        <dbReference type="EMBL" id="EDR10056.1"/>
    </source>
</evidence>
<dbReference type="KEGG" id="lbc:LACBIDRAFT_317993"/>
<keyword evidence="2" id="KW-1185">Reference proteome</keyword>
<dbReference type="RefSeq" id="XP_001879441.1">
    <property type="nucleotide sequence ID" value="XM_001879406.1"/>
</dbReference>
<proteinExistence type="predicted"/>
<organism evidence="2">
    <name type="scientific">Laccaria bicolor (strain S238N-H82 / ATCC MYA-4686)</name>
    <name type="common">Bicoloured deceiver</name>
    <name type="synonym">Laccaria laccata var. bicolor</name>
    <dbReference type="NCBI Taxonomy" id="486041"/>
    <lineage>
        <taxon>Eukaryota</taxon>
        <taxon>Fungi</taxon>
        <taxon>Dikarya</taxon>
        <taxon>Basidiomycota</taxon>
        <taxon>Agaricomycotina</taxon>
        <taxon>Agaricomycetes</taxon>
        <taxon>Agaricomycetidae</taxon>
        <taxon>Agaricales</taxon>
        <taxon>Agaricineae</taxon>
        <taxon>Hydnangiaceae</taxon>
        <taxon>Laccaria</taxon>
    </lineage>
</organism>
<dbReference type="Proteomes" id="UP000001194">
    <property type="component" value="Unassembled WGS sequence"/>
</dbReference>
<gene>
    <name evidence="1" type="ORF">LACBIDRAFT_317993</name>
</gene>
<sequence length="101" mass="11589">MLTGAMKDFEEEYREIGGDIRRVLLARDADNDSSAHNFLEADDPLADYMSPTKRLHFAWTNLINHSESFRHFQQFYIPLFITIMLCSSSLWGNTPTADATT</sequence>
<dbReference type="EMBL" id="DS547098">
    <property type="protein sequence ID" value="EDR10056.1"/>
    <property type="molecule type" value="Genomic_DNA"/>
</dbReference>